<accession>A0ABP6WIB2</accession>
<gene>
    <name evidence="1" type="ORF">GCM10022222_39430</name>
</gene>
<dbReference type="Proteomes" id="UP001500689">
    <property type="component" value="Unassembled WGS sequence"/>
</dbReference>
<comment type="caution">
    <text evidence="1">The sequence shown here is derived from an EMBL/GenBank/DDBJ whole genome shotgun (WGS) entry which is preliminary data.</text>
</comment>
<sequence>MWGLPCSGDDIMNTRSTKRRIRAAAKRTGESYTRTIRAKEAARDSREELSGAALALAKPNLLLGVRVEATRRGSGRETVYTGVIVSSAVTRRLDIRCRVALLSVPDWHGSESVVEIDSAKWDLRPTPEEIAEVALRGERRCLSTAGRKPTRSTCAPQ</sequence>
<proteinExistence type="predicted"/>
<keyword evidence="2" id="KW-1185">Reference proteome</keyword>
<organism evidence="1 2">
    <name type="scientific">Amycolatopsis ultiminotia</name>
    <dbReference type="NCBI Taxonomy" id="543629"/>
    <lineage>
        <taxon>Bacteria</taxon>
        <taxon>Bacillati</taxon>
        <taxon>Actinomycetota</taxon>
        <taxon>Actinomycetes</taxon>
        <taxon>Pseudonocardiales</taxon>
        <taxon>Pseudonocardiaceae</taxon>
        <taxon>Amycolatopsis</taxon>
    </lineage>
</organism>
<name>A0ABP6WIB2_9PSEU</name>
<protein>
    <submittedName>
        <fullName evidence="1">Uncharacterized protein</fullName>
    </submittedName>
</protein>
<reference evidence="2" key="1">
    <citation type="journal article" date="2019" name="Int. J. Syst. Evol. Microbiol.">
        <title>The Global Catalogue of Microorganisms (GCM) 10K type strain sequencing project: providing services to taxonomists for standard genome sequencing and annotation.</title>
        <authorList>
            <consortium name="The Broad Institute Genomics Platform"/>
            <consortium name="The Broad Institute Genome Sequencing Center for Infectious Disease"/>
            <person name="Wu L."/>
            <person name="Ma J."/>
        </authorList>
    </citation>
    <scope>NUCLEOTIDE SEQUENCE [LARGE SCALE GENOMIC DNA]</scope>
    <source>
        <strain evidence="2">JCM 16898</strain>
    </source>
</reference>
<evidence type="ECO:0000313" key="2">
    <source>
        <dbReference type="Proteomes" id="UP001500689"/>
    </source>
</evidence>
<dbReference type="EMBL" id="BAAAZN010000008">
    <property type="protein sequence ID" value="GAA3551957.1"/>
    <property type="molecule type" value="Genomic_DNA"/>
</dbReference>
<evidence type="ECO:0000313" key="1">
    <source>
        <dbReference type="EMBL" id="GAA3551957.1"/>
    </source>
</evidence>